<keyword evidence="2" id="KW-0472">Membrane</keyword>
<feature type="transmembrane region" description="Helical" evidence="2">
    <location>
        <begin position="33"/>
        <end position="61"/>
    </location>
</feature>
<feature type="transmembrane region" description="Helical" evidence="2">
    <location>
        <begin position="149"/>
        <end position="167"/>
    </location>
</feature>
<name>A0A3P7Z6S9_HELPZ</name>
<feature type="region of interest" description="Disordered" evidence="1">
    <location>
        <begin position="1"/>
        <end position="21"/>
    </location>
</feature>
<gene>
    <name evidence="3" type="ORF">HPBE_LOCUS13766</name>
</gene>
<dbReference type="OrthoDB" id="5873366at2759"/>
<evidence type="ECO:0000313" key="4">
    <source>
        <dbReference type="Proteomes" id="UP000050761"/>
    </source>
</evidence>
<evidence type="ECO:0000313" key="3">
    <source>
        <dbReference type="EMBL" id="VDO97356.1"/>
    </source>
</evidence>
<dbReference type="WBParaSite" id="HPBE_0001376201-mRNA-1">
    <property type="protein sequence ID" value="HPBE_0001376201-mRNA-1"/>
    <property type="gene ID" value="HPBE_0001376201"/>
</dbReference>
<keyword evidence="2" id="KW-0812">Transmembrane</keyword>
<evidence type="ECO:0000256" key="1">
    <source>
        <dbReference type="SAM" id="MobiDB-lite"/>
    </source>
</evidence>
<reference evidence="5" key="2">
    <citation type="submission" date="2019-09" db="UniProtKB">
        <authorList>
            <consortium name="WormBaseParasite"/>
        </authorList>
    </citation>
    <scope>IDENTIFICATION</scope>
</reference>
<feature type="transmembrane region" description="Helical" evidence="2">
    <location>
        <begin position="113"/>
        <end position="137"/>
    </location>
</feature>
<dbReference type="SUPFAM" id="SSF81321">
    <property type="entry name" value="Family A G protein-coupled receptor-like"/>
    <property type="match status" value="1"/>
</dbReference>
<dbReference type="AlphaFoldDB" id="A0A3P7Z6S9"/>
<keyword evidence="2" id="KW-1133">Transmembrane helix</keyword>
<sequence length="376" mass="42220">MDEEFLNGSADGEGDDGPPVLPFLPPTDEPSSLALAISVALVGCLTIAICGNASQIVLQIYTRRLTRKIPPQCFIAILLFINFLVPLGLPSVILEKLVRIWMFGRMSCHAHHILTTAGRVVIPWTVAILHAFVAMFLARPSRFTRVEGVLASIAVFGLIALTVAVVIPQGMAAELELIRKDEIDSDQYIMLIHTYRCFLKPELNPVKQLAKFGYEFAVPLILSVYFHLRMDNKTKLKTRAVISRNLASPFNALKFLSKHAYVTTRGTRSGVLNSILDNEAYILVIHYLCNILYYIPEQQRNLMFKVLPEDADLHQLLPFLSPTLIWYPLSQLSAALSRCNSDKIEDDRTRKRVLGRATDTERSQLMKAVLDNERTS</sequence>
<evidence type="ECO:0000256" key="2">
    <source>
        <dbReference type="SAM" id="Phobius"/>
    </source>
</evidence>
<evidence type="ECO:0000313" key="5">
    <source>
        <dbReference type="WBParaSite" id="HPBE_0001376201-mRNA-1"/>
    </source>
</evidence>
<dbReference type="Gene3D" id="1.20.1070.10">
    <property type="entry name" value="Rhodopsin 7-helix transmembrane proteins"/>
    <property type="match status" value="1"/>
</dbReference>
<feature type="transmembrane region" description="Helical" evidence="2">
    <location>
        <begin position="73"/>
        <end position="93"/>
    </location>
</feature>
<protein>
    <submittedName>
        <fullName evidence="5">G_PROTEIN_RECEP_F1_2 domain-containing protein</fullName>
    </submittedName>
</protein>
<organism evidence="3">
    <name type="scientific">Heligmosomoides polygyrus</name>
    <name type="common">Parasitic roundworm</name>
    <dbReference type="NCBI Taxonomy" id="6339"/>
    <lineage>
        <taxon>Eukaryota</taxon>
        <taxon>Metazoa</taxon>
        <taxon>Ecdysozoa</taxon>
        <taxon>Nematoda</taxon>
        <taxon>Chromadorea</taxon>
        <taxon>Rhabditida</taxon>
        <taxon>Rhabditina</taxon>
        <taxon>Rhabditomorpha</taxon>
        <taxon>Strongyloidea</taxon>
        <taxon>Heligmosomidae</taxon>
        <taxon>Heligmosomoides</taxon>
    </lineage>
</organism>
<accession>A0A3P7Z6S9</accession>
<keyword evidence="4" id="KW-1185">Reference proteome</keyword>
<proteinExistence type="predicted"/>
<reference evidence="3 4" key="1">
    <citation type="submission" date="2018-11" db="EMBL/GenBank/DDBJ databases">
        <authorList>
            <consortium name="Pathogen Informatics"/>
        </authorList>
    </citation>
    <scope>NUCLEOTIDE SEQUENCE [LARGE SCALE GENOMIC DNA]</scope>
</reference>
<dbReference type="Proteomes" id="UP000050761">
    <property type="component" value="Unassembled WGS sequence"/>
</dbReference>
<dbReference type="EMBL" id="UZAH01028062">
    <property type="protein sequence ID" value="VDO97356.1"/>
    <property type="molecule type" value="Genomic_DNA"/>
</dbReference>